<evidence type="ECO:0000259" key="7">
    <source>
        <dbReference type="Pfam" id="PF16355"/>
    </source>
</evidence>
<dbReference type="Pfam" id="PF16355">
    <property type="entry name" value="DUF4982"/>
    <property type="match status" value="1"/>
</dbReference>
<keyword evidence="4" id="KW-0732">Signal</keyword>
<dbReference type="AlphaFoldDB" id="A0A934RXS0"/>
<dbReference type="Pfam" id="PF22666">
    <property type="entry name" value="Glyco_hydro_2_N2"/>
    <property type="match status" value="1"/>
</dbReference>
<evidence type="ECO:0000256" key="4">
    <source>
        <dbReference type="SAM" id="SignalP"/>
    </source>
</evidence>
<dbReference type="InterPro" id="IPR040605">
    <property type="entry name" value="Glyco_hydro2_dom5"/>
</dbReference>
<evidence type="ECO:0000313" key="11">
    <source>
        <dbReference type="Proteomes" id="UP000617628"/>
    </source>
</evidence>
<dbReference type="InterPro" id="IPR032311">
    <property type="entry name" value="DUF4982"/>
</dbReference>
<dbReference type="GO" id="GO:0005975">
    <property type="term" value="P:carbohydrate metabolic process"/>
    <property type="evidence" value="ECO:0007669"/>
    <property type="project" value="InterPro"/>
</dbReference>
<dbReference type="InterPro" id="IPR036156">
    <property type="entry name" value="Beta-gal/glucu_dom_sf"/>
</dbReference>
<dbReference type="InterPro" id="IPR006103">
    <property type="entry name" value="Glyco_hydro_2_cat"/>
</dbReference>
<dbReference type="SUPFAM" id="SSF49785">
    <property type="entry name" value="Galactose-binding domain-like"/>
    <property type="match status" value="1"/>
</dbReference>
<comment type="similarity">
    <text evidence="1">Belongs to the glycosyl hydrolase 2 family.</text>
</comment>
<name>A0A934RXS0_9BACT</name>
<dbReference type="EMBL" id="JAENIL010000004">
    <property type="protein sequence ID" value="MBK1875829.1"/>
    <property type="molecule type" value="Genomic_DNA"/>
</dbReference>
<reference evidence="10" key="1">
    <citation type="submission" date="2021-01" db="EMBL/GenBank/DDBJ databases">
        <title>Modified the classification status of verrucomicrobia.</title>
        <authorList>
            <person name="Feng X."/>
        </authorList>
    </citation>
    <scope>NUCLEOTIDE SEQUENCE</scope>
    <source>
        <strain evidence="10">KCTC 13126</strain>
    </source>
</reference>
<dbReference type="InterPro" id="IPR006101">
    <property type="entry name" value="Glyco_hydro_2"/>
</dbReference>
<feature type="chain" id="PRO_5037542435" evidence="4">
    <location>
        <begin position="31"/>
        <end position="847"/>
    </location>
</feature>
<dbReference type="Gene3D" id="3.20.20.80">
    <property type="entry name" value="Glycosidases"/>
    <property type="match status" value="1"/>
</dbReference>
<gene>
    <name evidence="10" type="ORF">JIN87_03055</name>
</gene>
<dbReference type="SUPFAM" id="SSF49303">
    <property type="entry name" value="beta-Galactosidase/glucuronidase domain"/>
    <property type="match status" value="1"/>
</dbReference>
<dbReference type="PANTHER" id="PTHR42732:SF1">
    <property type="entry name" value="BETA-MANNOSIDASE"/>
    <property type="match status" value="1"/>
</dbReference>
<dbReference type="InterPro" id="IPR013783">
    <property type="entry name" value="Ig-like_fold"/>
</dbReference>
<dbReference type="PROSITE" id="PS00608">
    <property type="entry name" value="GLYCOSYL_HYDROL_F2_2"/>
    <property type="match status" value="1"/>
</dbReference>
<dbReference type="SUPFAM" id="SSF51445">
    <property type="entry name" value="(Trans)glycosidases"/>
    <property type="match status" value="1"/>
</dbReference>
<comment type="caution">
    <text evidence="10">The sequence shown here is derived from an EMBL/GenBank/DDBJ whole genome shotgun (WGS) entry which is preliminary data.</text>
</comment>
<feature type="domain" description="DUF4982" evidence="7">
    <location>
        <begin position="636"/>
        <end position="711"/>
    </location>
</feature>
<evidence type="ECO:0000256" key="1">
    <source>
        <dbReference type="ARBA" id="ARBA00007401"/>
    </source>
</evidence>
<evidence type="ECO:0000256" key="3">
    <source>
        <dbReference type="ARBA" id="ARBA00023295"/>
    </source>
</evidence>
<keyword evidence="3" id="KW-0326">Glycosidase</keyword>
<protein>
    <submittedName>
        <fullName evidence="10">Glycoside hydrolase family 2 protein</fullName>
    </submittedName>
</protein>
<evidence type="ECO:0000259" key="9">
    <source>
        <dbReference type="Pfam" id="PF22666"/>
    </source>
</evidence>
<dbReference type="InterPro" id="IPR017853">
    <property type="entry name" value="GH"/>
</dbReference>
<evidence type="ECO:0000259" key="5">
    <source>
        <dbReference type="Pfam" id="PF00703"/>
    </source>
</evidence>
<dbReference type="InterPro" id="IPR006102">
    <property type="entry name" value="Ig-like_GH2"/>
</dbReference>
<feature type="domain" description="Glycoside hydrolase family 2 catalytic" evidence="6">
    <location>
        <begin position="313"/>
        <end position="494"/>
    </location>
</feature>
<feature type="signal peptide" evidence="4">
    <location>
        <begin position="1"/>
        <end position="30"/>
    </location>
</feature>
<accession>A0A934RXS0</accession>
<feature type="domain" description="Glycoside hydrolase family 2 immunoglobulin-like beta-sandwich" evidence="5">
    <location>
        <begin position="200"/>
        <end position="304"/>
    </location>
</feature>
<dbReference type="Pfam" id="PF00703">
    <property type="entry name" value="Glyco_hydro_2"/>
    <property type="match status" value="1"/>
</dbReference>
<dbReference type="Pfam" id="PF02836">
    <property type="entry name" value="Glyco_hydro_2_C"/>
    <property type="match status" value="1"/>
</dbReference>
<sequence length="847" mass="94528">MSPGRLTPSPKPSFFLFAIVALLFCQSSAAANSAPSSNQLFNDSWLFHSGEHSSARFPETDDSSWRKLRLPHDAAIEGPFSSKNESRSGSLPSSGVFWYRKHFALPLTDREQNVTLCFEGAMSNSRVWINGHFLGERPNGYIGFEYDVTRYIRFGENANNVIAVRLEQEDLSSRWYPGAGLYRDVRLKVRSPIHLPSDGIYITTPVVSDQWSEVDVRAEVANTTSSPAQVTVEHRVFGPDGRIVGQSSIQAKVNTSDKLQTSANLSIANPLRWEPDAPHLYRLETRVRRDGKVVDVGETTFGIRTIEFSASDGFLLNGVRTQIKGVCLHHDLGPLGAAINRSALERRLEILKEMGTNAVRTSHNPPSPQLLDLCDEMGLLVQVEAFDAWEQAKVENSYSKHFPDWYEQDLRAMIRRDRNHPSVFMWSIGNEILEQTDPQKGPLIAKTLNDICHEEDPTRPTTACFNYYPDPVVNGLAAEVDVVGLNYHPASYQDLLERHPDWIVYGSETASTVSSRGVYHLPIEKYDSHPSHQITSYDIIGPAWAYPPDIEFHFQETNPRVIGEFIWTGFDYIGEPTPFAWDEHKSGGAWPSRSSYFGAIDLCGFPKDRYYLYKSQWNSQPLVHLLPHWNWDASKGETIPVYAFSNCEEVELIANGKSLGRRKVGVDTTPIPVNFYNSDLEVFESKYRLRWDVPYVPGAVKAIGYSDGEIVSEDSIKTAGPAHSLELQLEDGRIHNDGYDLAFVQVHVVDKDGNLCPLADNAVEFEVFGPGEIAAVGNGDPATAEPFTASERKTFNGLCLAIIRGDVGQSGVIQVRAKSIGLESDLVEIQLAPRLAPVDGMTYRSDN</sequence>
<dbReference type="Proteomes" id="UP000617628">
    <property type="component" value="Unassembled WGS sequence"/>
</dbReference>
<dbReference type="PRINTS" id="PR00132">
    <property type="entry name" value="GLHYDRLASE2"/>
</dbReference>
<keyword evidence="2 10" id="KW-0378">Hydrolase</keyword>
<dbReference type="RefSeq" id="WP_200354044.1">
    <property type="nucleotide sequence ID" value="NZ_JAENIL010000004.1"/>
</dbReference>
<proteinExistence type="inferred from homology"/>
<dbReference type="Gene3D" id="2.60.120.260">
    <property type="entry name" value="Galactose-binding domain-like"/>
    <property type="match status" value="1"/>
</dbReference>
<keyword evidence="11" id="KW-1185">Reference proteome</keyword>
<organism evidence="10 11">
    <name type="scientific">Pelagicoccus mobilis</name>
    <dbReference type="NCBI Taxonomy" id="415221"/>
    <lineage>
        <taxon>Bacteria</taxon>
        <taxon>Pseudomonadati</taxon>
        <taxon>Verrucomicrobiota</taxon>
        <taxon>Opitutia</taxon>
        <taxon>Puniceicoccales</taxon>
        <taxon>Pelagicoccaceae</taxon>
        <taxon>Pelagicoccus</taxon>
    </lineage>
</organism>
<dbReference type="Pfam" id="PF18565">
    <property type="entry name" value="Glyco_hydro2_C5"/>
    <property type="match status" value="1"/>
</dbReference>
<dbReference type="InterPro" id="IPR054593">
    <property type="entry name" value="Beta-mannosidase-like_N2"/>
</dbReference>
<evidence type="ECO:0000313" key="10">
    <source>
        <dbReference type="EMBL" id="MBK1875829.1"/>
    </source>
</evidence>
<feature type="domain" description="Glycoside hydrolase family 2" evidence="8">
    <location>
        <begin position="725"/>
        <end position="826"/>
    </location>
</feature>
<dbReference type="InterPro" id="IPR051913">
    <property type="entry name" value="GH2_Domain-Containing"/>
</dbReference>
<evidence type="ECO:0000256" key="2">
    <source>
        <dbReference type="ARBA" id="ARBA00022801"/>
    </source>
</evidence>
<dbReference type="PANTHER" id="PTHR42732">
    <property type="entry name" value="BETA-GALACTOSIDASE"/>
    <property type="match status" value="1"/>
</dbReference>
<evidence type="ECO:0000259" key="8">
    <source>
        <dbReference type="Pfam" id="PF18565"/>
    </source>
</evidence>
<dbReference type="GO" id="GO:0004553">
    <property type="term" value="F:hydrolase activity, hydrolyzing O-glycosyl compounds"/>
    <property type="evidence" value="ECO:0007669"/>
    <property type="project" value="InterPro"/>
</dbReference>
<evidence type="ECO:0000259" key="6">
    <source>
        <dbReference type="Pfam" id="PF02836"/>
    </source>
</evidence>
<dbReference type="Gene3D" id="2.60.40.10">
    <property type="entry name" value="Immunoglobulins"/>
    <property type="match status" value="3"/>
</dbReference>
<dbReference type="InterPro" id="IPR023232">
    <property type="entry name" value="Glyco_hydro_2_AS"/>
</dbReference>
<dbReference type="InterPro" id="IPR008979">
    <property type="entry name" value="Galactose-bd-like_sf"/>
</dbReference>
<feature type="domain" description="Beta-mannosidase-like galactose-binding" evidence="9">
    <location>
        <begin position="70"/>
        <end position="167"/>
    </location>
</feature>